<protein>
    <submittedName>
        <fullName evidence="3">Uncharacterized protein</fullName>
    </submittedName>
</protein>
<keyword evidence="4" id="KW-1185">Reference proteome</keyword>
<feature type="chain" id="PRO_5023093765" evidence="2">
    <location>
        <begin position="17"/>
        <end position="138"/>
    </location>
</feature>
<feature type="compositionally biased region" description="Polar residues" evidence="1">
    <location>
        <begin position="43"/>
        <end position="63"/>
    </location>
</feature>
<feature type="region of interest" description="Disordered" evidence="1">
    <location>
        <begin position="26"/>
        <end position="96"/>
    </location>
</feature>
<reference evidence="3" key="1">
    <citation type="journal article" date="2018" name="Genome Biol. Evol.">
        <title>Genomics and development of Lentinus tigrinus, a white-rot wood-decaying mushroom with dimorphic fruiting bodies.</title>
        <authorList>
            <person name="Wu B."/>
            <person name="Xu Z."/>
            <person name="Knudson A."/>
            <person name="Carlson A."/>
            <person name="Chen N."/>
            <person name="Kovaka S."/>
            <person name="LaButti K."/>
            <person name="Lipzen A."/>
            <person name="Pennachio C."/>
            <person name="Riley R."/>
            <person name="Schakwitz W."/>
            <person name="Umezawa K."/>
            <person name="Ohm R.A."/>
            <person name="Grigoriev I.V."/>
            <person name="Nagy L.G."/>
            <person name="Gibbons J."/>
            <person name="Hibbett D."/>
        </authorList>
    </citation>
    <scope>NUCLEOTIDE SEQUENCE [LARGE SCALE GENOMIC DNA]</scope>
    <source>
        <strain evidence="3">ALCF2SS1-6</strain>
    </source>
</reference>
<accession>A0A5C2RWV7</accession>
<evidence type="ECO:0000256" key="2">
    <source>
        <dbReference type="SAM" id="SignalP"/>
    </source>
</evidence>
<dbReference type="OrthoDB" id="3250036at2759"/>
<evidence type="ECO:0000313" key="4">
    <source>
        <dbReference type="Proteomes" id="UP000313359"/>
    </source>
</evidence>
<feature type="region of interest" description="Disordered" evidence="1">
    <location>
        <begin position="115"/>
        <end position="138"/>
    </location>
</feature>
<dbReference type="AlphaFoldDB" id="A0A5C2RWV7"/>
<keyword evidence="2" id="KW-0732">Signal</keyword>
<dbReference type="Proteomes" id="UP000313359">
    <property type="component" value="Unassembled WGS sequence"/>
</dbReference>
<gene>
    <name evidence="3" type="ORF">L227DRAFT_510713</name>
</gene>
<name>A0A5C2RWV7_9APHY</name>
<organism evidence="3 4">
    <name type="scientific">Lentinus tigrinus ALCF2SS1-6</name>
    <dbReference type="NCBI Taxonomy" id="1328759"/>
    <lineage>
        <taxon>Eukaryota</taxon>
        <taxon>Fungi</taxon>
        <taxon>Dikarya</taxon>
        <taxon>Basidiomycota</taxon>
        <taxon>Agaricomycotina</taxon>
        <taxon>Agaricomycetes</taxon>
        <taxon>Polyporales</taxon>
        <taxon>Polyporaceae</taxon>
        <taxon>Lentinus</taxon>
    </lineage>
</organism>
<evidence type="ECO:0000256" key="1">
    <source>
        <dbReference type="SAM" id="MobiDB-lite"/>
    </source>
</evidence>
<proteinExistence type="predicted"/>
<feature type="compositionally biased region" description="Polar residues" evidence="1">
    <location>
        <begin position="26"/>
        <end position="36"/>
    </location>
</feature>
<feature type="compositionally biased region" description="Basic and acidic residues" evidence="1">
    <location>
        <begin position="81"/>
        <end position="96"/>
    </location>
</feature>
<feature type="signal peptide" evidence="2">
    <location>
        <begin position="1"/>
        <end position="16"/>
    </location>
</feature>
<evidence type="ECO:0000313" key="3">
    <source>
        <dbReference type="EMBL" id="RPD55036.1"/>
    </source>
</evidence>
<dbReference type="EMBL" id="ML122299">
    <property type="protein sequence ID" value="RPD55036.1"/>
    <property type="molecule type" value="Genomic_DNA"/>
</dbReference>
<sequence>MSRPLNFLLLINHTLAEMSNDYVTGNYPTQDDTTSEGGYGSANVFSPQNQRHANTQFSNNGLVDQSVDGGSLRSSLQDAKQGADQRTREQFAHEARRDFDALNPDWTDERLASAYADRRGQKYESSGAAGNDSDVGAM</sequence>